<dbReference type="Proteomes" id="UP000325292">
    <property type="component" value="Chromosome"/>
</dbReference>
<gene>
    <name evidence="1" type="ORF">BXT84_06340</name>
</gene>
<sequence length="110" mass="13266">MDENELRLDYWVATRTNPKFPLWVIFKEIGHRDGQGEAYGRRSLRPVREMLRDLEDSEWIPKAAEGLAVPEQELRAALWYAIWLLDQKEPPSEWKEWNDKVDEAWRKGWR</sequence>
<organism evidence="1 2">
    <name type="scientific">Sulfobacillus thermotolerans</name>
    <dbReference type="NCBI Taxonomy" id="338644"/>
    <lineage>
        <taxon>Bacteria</taxon>
        <taxon>Bacillati</taxon>
        <taxon>Bacillota</taxon>
        <taxon>Clostridia</taxon>
        <taxon>Eubacteriales</taxon>
        <taxon>Clostridiales Family XVII. Incertae Sedis</taxon>
        <taxon>Sulfobacillus</taxon>
    </lineage>
</organism>
<keyword evidence="2" id="KW-1185">Reference proteome</keyword>
<proteinExistence type="predicted"/>
<evidence type="ECO:0000313" key="1">
    <source>
        <dbReference type="EMBL" id="AUW93608.1"/>
    </source>
</evidence>
<accession>A0ABM6RQB4</accession>
<reference evidence="1 2" key="1">
    <citation type="journal article" date="2019" name="Sci. Rep.">
        <title>Sulfobacillus thermotolerans: new insights into resistance and metabolic capacities of acidophilic chemolithotrophs.</title>
        <authorList>
            <person name="Panyushkina A.E."/>
            <person name="Babenko V.V."/>
            <person name="Nikitina A.S."/>
            <person name="Selezneva O.V."/>
            <person name="Tsaplina I.A."/>
            <person name="Letarova M.A."/>
            <person name="Kostryukova E.S."/>
            <person name="Letarov A.V."/>
        </authorList>
    </citation>
    <scope>NUCLEOTIDE SEQUENCE [LARGE SCALE GENOMIC DNA]</scope>
    <source>
        <strain evidence="1 2">Kr1</strain>
    </source>
</reference>
<name>A0ABM6RQB4_9FIRM</name>
<evidence type="ECO:0000313" key="2">
    <source>
        <dbReference type="Proteomes" id="UP000325292"/>
    </source>
</evidence>
<evidence type="ECO:0008006" key="3">
    <source>
        <dbReference type="Google" id="ProtNLM"/>
    </source>
</evidence>
<dbReference type="EMBL" id="CP019454">
    <property type="protein sequence ID" value="AUW93608.1"/>
    <property type="molecule type" value="Genomic_DNA"/>
</dbReference>
<protein>
    <recommendedName>
        <fullName evidence="3">DUF433 domain-containing protein</fullName>
    </recommendedName>
</protein>